<dbReference type="AlphaFoldDB" id="F9WTD2"/>
<dbReference type="InterPro" id="IPR029787">
    <property type="entry name" value="Nucleotide_cyclase"/>
</dbReference>
<evidence type="ECO:0000256" key="9">
    <source>
        <dbReference type="ARBA" id="ARBA00022741"/>
    </source>
</evidence>
<evidence type="ECO:0000256" key="16">
    <source>
        <dbReference type="ARBA" id="ARBA00023180"/>
    </source>
</evidence>
<evidence type="ECO:0000256" key="15">
    <source>
        <dbReference type="ARBA" id="ARBA00023170"/>
    </source>
</evidence>
<evidence type="ECO:0000313" key="22">
    <source>
        <dbReference type="EMBL" id="CCD20825.1"/>
    </source>
</evidence>
<evidence type="ECO:0000256" key="2">
    <source>
        <dbReference type="ARBA" id="ARBA00001946"/>
    </source>
</evidence>
<keyword evidence="15 22" id="KW-0675">Receptor</keyword>
<evidence type="ECO:0000256" key="18">
    <source>
        <dbReference type="ARBA" id="ARBA00032597"/>
    </source>
</evidence>
<dbReference type="Gene3D" id="3.30.70.1230">
    <property type="entry name" value="Nucleotide cyclase"/>
    <property type="match status" value="1"/>
</dbReference>
<evidence type="ECO:0000256" key="11">
    <source>
        <dbReference type="ARBA" id="ARBA00022842"/>
    </source>
</evidence>
<dbReference type="Proteomes" id="UP000009027">
    <property type="component" value="Unassembled WGS sequence"/>
</dbReference>
<keyword evidence="23" id="KW-1185">Reference proteome</keyword>
<evidence type="ECO:0000256" key="10">
    <source>
        <dbReference type="ARBA" id="ARBA00022840"/>
    </source>
</evidence>
<keyword evidence="10" id="KW-0067">ATP-binding</keyword>
<evidence type="ECO:0000256" key="6">
    <source>
        <dbReference type="ARBA" id="ARBA00012201"/>
    </source>
</evidence>
<comment type="similarity">
    <text evidence="5">Belongs to the adenylyl cyclase class-3 family.</text>
</comment>
<organism evidence="22 23">
    <name type="scientific">Trypanosoma vivax (strain Y486)</name>
    <dbReference type="NCBI Taxonomy" id="1055687"/>
    <lineage>
        <taxon>Eukaryota</taxon>
        <taxon>Discoba</taxon>
        <taxon>Euglenozoa</taxon>
        <taxon>Kinetoplastea</taxon>
        <taxon>Metakinetoplastina</taxon>
        <taxon>Trypanosomatida</taxon>
        <taxon>Trypanosomatidae</taxon>
        <taxon>Trypanosoma</taxon>
        <taxon>Duttonella</taxon>
    </lineage>
</organism>
<keyword evidence="17" id="KW-0456">Lyase</keyword>
<evidence type="ECO:0000256" key="5">
    <source>
        <dbReference type="ARBA" id="ARBA00005381"/>
    </source>
</evidence>
<dbReference type="GO" id="GO:0035556">
    <property type="term" value="P:intracellular signal transduction"/>
    <property type="evidence" value="ECO:0007669"/>
    <property type="project" value="InterPro"/>
</dbReference>
<keyword evidence="11" id="KW-0460">Magnesium</keyword>
<evidence type="ECO:0000256" key="1">
    <source>
        <dbReference type="ARBA" id="ARBA00001593"/>
    </source>
</evidence>
<comment type="catalytic activity">
    <reaction evidence="1">
        <text>ATP = 3',5'-cyclic AMP + diphosphate</text>
        <dbReference type="Rhea" id="RHEA:15389"/>
        <dbReference type="ChEBI" id="CHEBI:30616"/>
        <dbReference type="ChEBI" id="CHEBI:33019"/>
        <dbReference type="ChEBI" id="CHEBI:58165"/>
        <dbReference type="EC" id="4.6.1.1"/>
    </reaction>
</comment>
<keyword evidence="14 20" id="KW-0472">Membrane</keyword>
<dbReference type="InterPro" id="IPR028082">
    <property type="entry name" value="Peripla_BP_I"/>
</dbReference>
<evidence type="ECO:0000256" key="13">
    <source>
        <dbReference type="ARBA" id="ARBA00022998"/>
    </source>
</evidence>
<evidence type="ECO:0000256" key="20">
    <source>
        <dbReference type="SAM" id="Phobius"/>
    </source>
</evidence>
<evidence type="ECO:0000256" key="3">
    <source>
        <dbReference type="ARBA" id="ARBA00002708"/>
    </source>
</evidence>
<evidence type="ECO:0000256" key="4">
    <source>
        <dbReference type="ARBA" id="ARBA00004141"/>
    </source>
</evidence>
<keyword evidence="8" id="KW-0479">Metal-binding</keyword>
<dbReference type="SUPFAM" id="SSF53822">
    <property type="entry name" value="Periplasmic binding protein-like I"/>
    <property type="match status" value="1"/>
</dbReference>
<dbReference type="GO" id="GO:0006171">
    <property type="term" value="P:cAMP biosynthetic process"/>
    <property type="evidence" value="ECO:0007669"/>
    <property type="project" value="UniProtKB-KW"/>
</dbReference>
<dbReference type="GO" id="GO:0005524">
    <property type="term" value="F:ATP binding"/>
    <property type="evidence" value="ECO:0007669"/>
    <property type="project" value="UniProtKB-KW"/>
</dbReference>
<protein>
    <recommendedName>
        <fullName evidence="6">adenylate cyclase</fullName>
        <ecNumber evidence="6">4.6.1.1</ecNumber>
    </recommendedName>
    <alternativeName>
        <fullName evidence="18">ATP pyrophosphate-lyase</fullName>
    </alternativeName>
    <alternativeName>
        <fullName evidence="19">Adenylyl cyclase</fullName>
    </alternativeName>
</protein>
<dbReference type="InterPro" id="IPR057398">
    <property type="entry name" value="GRESAG4.1/3_peripasmic_2"/>
</dbReference>
<dbReference type="Pfam" id="PF25493">
    <property type="entry name" value="Peripla_BP_A-cyclase"/>
    <property type="match status" value="1"/>
</dbReference>
<evidence type="ECO:0000256" key="19">
    <source>
        <dbReference type="ARBA" id="ARBA00032637"/>
    </source>
</evidence>
<accession>F9WTD2</accession>
<dbReference type="PANTHER" id="PTHR43081">
    <property type="entry name" value="ADENYLATE CYCLASE, TERMINAL-DIFFERENTIATION SPECIFIC-RELATED"/>
    <property type="match status" value="1"/>
</dbReference>
<dbReference type="PANTHER" id="PTHR43081:SF1">
    <property type="entry name" value="ADENYLATE CYCLASE, TERMINAL-DIFFERENTIATION SPECIFIC"/>
    <property type="match status" value="1"/>
</dbReference>
<evidence type="ECO:0000256" key="12">
    <source>
        <dbReference type="ARBA" id="ARBA00022989"/>
    </source>
</evidence>
<evidence type="ECO:0000313" key="23">
    <source>
        <dbReference type="Proteomes" id="UP000009027"/>
    </source>
</evidence>
<gene>
    <name evidence="22" type="ORF">TvY486_0037000</name>
</gene>
<reference evidence="22 23" key="1">
    <citation type="journal article" date="2012" name="Proc. Natl. Acad. Sci. U.S.A.">
        <title>Antigenic diversity is generated by distinct evolutionary mechanisms in African trypanosome species.</title>
        <authorList>
            <person name="Jackson A.P."/>
            <person name="Berry A."/>
            <person name="Aslett M."/>
            <person name="Allison H.C."/>
            <person name="Burton P."/>
            <person name="Vavrova-Anderson J."/>
            <person name="Brown R."/>
            <person name="Browne H."/>
            <person name="Corton N."/>
            <person name="Hauser H."/>
            <person name="Gamble J."/>
            <person name="Gilderthorp R."/>
            <person name="Marcello L."/>
            <person name="McQuillan J."/>
            <person name="Otto T.D."/>
            <person name="Quail M.A."/>
            <person name="Sanders M.J."/>
            <person name="van Tonder A."/>
            <person name="Ginger M.L."/>
            <person name="Field M.C."/>
            <person name="Barry J.D."/>
            <person name="Hertz-Fowler C."/>
            <person name="Berriman M."/>
        </authorList>
    </citation>
    <scope>NUCLEOTIDE SEQUENCE</scope>
    <source>
        <strain evidence="22 23">Y486</strain>
    </source>
</reference>
<feature type="transmembrane region" description="Helical" evidence="20">
    <location>
        <begin position="352"/>
        <end position="373"/>
    </location>
</feature>
<evidence type="ECO:0000256" key="8">
    <source>
        <dbReference type="ARBA" id="ARBA00022723"/>
    </source>
</evidence>
<dbReference type="PROSITE" id="PS50125">
    <property type="entry name" value="GUANYLATE_CYCLASE_2"/>
    <property type="match status" value="1"/>
</dbReference>
<keyword evidence="7 20" id="KW-0812">Transmembrane</keyword>
<dbReference type="GO" id="GO:0016020">
    <property type="term" value="C:membrane"/>
    <property type="evidence" value="ECO:0007669"/>
    <property type="project" value="UniProtKB-SubCell"/>
</dbReference>
<keyword evidence="13" id="KW-0115">cAMP biosynthesis</keyword>
<feature type="domain" description="Guanylate cyclase" evidence="21">
    <location>
        <begin position="395"/>
        <end position="462"/>
    </location>
</feature>
<name>F9WTD2_TRYVY</name>
<evidence type="ECO:0000256" key="17">
    <source>
        <dbReference type="ARBA" id="ARBA00023239"/>
    </source>
</evidence>
<evidence type="ECO:0000259" key="21">
    <source>
        <dbReference type="PROSITE" id="PS50125"/>
    </source>
</evidence>
<keyword evidence="12 20" id="KW-1133">Transmembrane helix</keyword>
<dbReference type="EC" id="4.6.1.1" evidence="6"/>
<dbReference type="GO" id="GO:0004016">
    <property type="term" value="F:adenylate cyclase activity"/>
    <property type="evidence" value="ECO:0007669"/>
    <property type="project" value="UniProtKB-EC"/>
</dbReference>
<proteinExistence type="inferred from homology"/>
<dbReference type="InterPro" id="IPR050697">
    <property type="entry name" value="Adenylyl/Guanylyl_Cyclase_3/4"/>
</dbReference>
<dbReference type="Pfam" id="PF00211">
    <property type="entry name" value="Guanylate_cyc"/>
    <property type="match status" value="1"/>
</dbReference>
<dbReference type="EMBL" id="CAEX01006377">
    <property type="protein sequence ID" value="CCD20825.1"/>
    <property type="molecule type" value="Genomic_DNA"/>
</dbReference>
<comment type="subcellular location">
    <subcellularLocation>
        <location evidence="4">Membrane</location>
        <topology evidence="4">Multi-pass membrane protein</topology>
    </subcellularLocation>
</comment>
<sequence length="462" mass="49072">MAASIQLLVDDELFSSNRLFVHAISANVSDAAGRLEEERQARIVTAVFGVVTDAMLAVPDVVFIDPLTIVPRLNRGQRNVIHLSPTVEQQFFVLSKHLGRAAAGDVRAVIRSDEGEEMVEVLERSLATFGVPLASAAVLGVEEPLVSQLPAAGDVFVVGLSGADVSAIARHLEAHGGVRVLVLFSELALLYNEFVAAFSEGSAAARLVFATSLPHWADDTDEAGVARMFLWYADDSVPAAPLPLLSFTAVRLLQFLLPSMDIVDAEQLTGLIYNKTVVDADDMLYGPFNDRECAGAPGGGAVGCAVNYGATGIAVWSMARALDVSVAPLSDPVTPSMVYADPNAGRLTLPQVLGVASGSAIALLLLCALLFLLHRSLRSARDNGNAPTEPTAPVTLVFTDIESSTALWAACPELMPDAVAAHHRLIRSLIVRHRCYEVKTIGDSFMIACRSPSAAVQLVRDL</sequence>
<dbReference type="SUPFAM" id="SSF55073">
    <property type="entry name" value="Nucleotide cyclase"/>
    <property type="match status" value="1"/>
</dbReference>
<dbReference type="GO" id="GO:0046872">
    <property type="term" value="F:metal ion binding"/>
    <property type="evidence" value="ECO:0007669"/>
    <property type="project" value="UniProtKB-KW"/>
</dbReference>
<dbReference type="InterPro" id="IPR001054">
    <property type="entry name" value="A/G_cyclase"/>
</dbReference>
<evidence type="ECO:0000256" key="14">
    <source>
        <dbReference type="ARBA" id="ARBA00023136"/>
    </source>
</evidence>
<evidence type="ECO:0000256" key="7">
    <source>
        <dbReference type="ARBA" id="ARBA00022692"/>
    </source>
</evidence>
<feature type="non-terminal residue" evidence="22">
    <location>
        <position position="462"/>
    </location>
</feature>
<comment type="cofactor">
    <cofactor evidence="2">
        <name>Mg(2+)</name>
        <dbReference type="ChEBI" id="CHEBI:18420"/>
    </cofactor>
</comment>
<keyword evidence="16" id="KW-0325">Glycoprotein</keyword>
<comment type="function">
    <text evidence="3">Could act as a receptor for an unknown ligand.</text>
</comment>
<keyword evidence="9" id="KW-0547">Nucleotide-binding</keyword>